<dbReference type="EMBL" id="WDWU01000009">
    <property type="protein sequence ID" value="KAB7056767.1"/>
    <property type="molecule type" value="Genomic_DNA"/>
</dbReference>
<dbReference type="Proteomes" id="UP000460333">
    <property type="component" value="Unassembled WGS sequence"/>
</dbReference>
<evidence type="ECO:0000313" key="7">
    <source>
        <dbReference type="EMBL" id="KAB7323570.1"/>
    </source>
</evidence>
<reference evidence="14 15" key="1">
    <citation type="submission" date="2018-08" db="EMBL/GenBank/DDBJ databases">
        <title>A genome reference for cultivated species of the human gut microbiota.</title>
        <authorList>
            <person name="Zou Y."/>
            <person name="Xue W."/>
            <person name="Luo G."/>
        </authorList>
    </citation>
    <scope>NUCLEOTIDE SEQUENCE [LARGE SCALE GENOMIC DNA]</scope>
    <source>
        <strain evidence="13 16">AF11-12</strain>
        <strain evidence="12 15">TF06-45A</strain>
        <strain evidence="11 14">TF08-4AC</strain>
    </source>
</reference>
<evidence type="ECO:0000313" key="2">
    <source>
        <dbReference type="EMBL" id="KAB6919475.1"/>
    </source>
</evidence>
<dbReference type="Proteomes" id="UP000451234">
    <property type="component" value="Unassembled WGS sequence"/>
</dbReference>
<dbReference type="AlphaFoldDB" id="A0A0M3TJR0"/>
<dbReference type="Proteomes" id="UP000261288">
    <property type="component" value="Unassembled WGS sequence"/>
</dbReference>
<accession>A0A0M3TJR0</accession>
<dbReference type="EMBL" id="QSAR01000003">
    <property type="protein sequence ID" value="RGW65320.1"/>
    <property type="molecule type" value="Genomic_DNA"/>
</dbReference>
<protein>
    <submittedName>
        <fullName evidence="9">CTP synthetase</fullName>
    </submittedName>
</protein>
<dbReference type="Proteomes" id="UP000467387">
    <property type="component" value="Unassembled WGS sequence"/>
</dbReference>
<dbReference type="EMBL" id="QSRZ01000001">
    <property type="protein sequence ID" value="RGL52813.1"/>
    <property type="molecule type" value="Genomic_DNA"/>
</dbReference>
<evidence type="ECO:0000313" key="20">
    <source>
        <dbReference type="Proteomes" id="UP000460333"/>
    </source>
</evidence>
<evidence type="ECO:0000313" key="10">
    <source>
        <dbReference type="EMBL" id="KAB7394107.1"/>
    </source>
</evidence>
<evidence type="ECO:0000313" key="21">
    <source>
        <dbReference type="Proteomes" id="UP000460881"/>
    </source>
</evidence>
<evidence type="ECO:0000313" key="9">
    <source>
        <dbReference type="EMBL" id="KAB7359131.1"/>
    </source>
</evidence>
<comment type="caution">
    <text evidence="9">The sequence shown here is derived from an EMBL/GenBank/DDBJ whole genome shotgun (WGS) entry which is preliminary data.</text>
</comment>
<dbReference type="EMBL" id="WDRC01000011">
    <property type="protein sequence ID" value="KAB7359131.1"/>
    <property type="molecule type" value="Genomic_DNA"/>
</dbReference>
<dbReference type="EMBL" id="WDQK01000021">
    <property type="protein sequence ID" value="KAB7394107.1"/>
    <property type="molecule type" value="Genomic_DNA"/>
</dbReference>
<dbReference type="EMBL" id="WDZO01000004">
    <property type="protein sequence ID" value="KAB6913955.1"/>
    <property type="molecule type" value="Genomic_DNA"/>
</dbReference>
<evidence type="ECO:0000313" key="13">
    <source>
        <dbReference type="EMBL" id="RGW65320.1"/>
    </source>
</evidence>
<evidence type="ECO:0000313" key="3">
    <source>
        <dbReference type="EMBL" id="KAB7056767.1"/>
    </source>
</evidence>
<dbReference type="EMBL" id="WDUB01000012">
    <property type="protein sequence ID" value="KAB7202836.1"/>
    <property type="molecule type" value="Genomic_DNA"/>
</dbReference>
<proteinExistence type="predicted"/>
<evidence type="ECO:0000313" key="14">
    <source>
        <dbReference type="Proteomes" id="UP000261186"/>
    </source>
</evidence>
<evidence type="ECO:0000313" key="8">
    <source>
        <dbReference type="EMBL" id="KAB7338268.1"/>
    </source>
</evidence>
<dbReference type="EMBL" id="WDWL01000008">
    <property type="protein sequence ID" value="KAB7072328.1"/>
    <property type="molecule type" value="Genomic_DNA"/>
</dbReference>
<dbReference type="Proteomes" id="UP000432196">
    <property type="component" value="Unassembled WGS sequence"/>
</dbReference>
<evidence type="ECO:0000313" key="19">
    <source>
        <dbReference type="Proteomes" id="UP000451234"/>
    </source>
</evidence>
<dbReference type="EMBL" id="WDRM01000010">
    <property type="protein sequence ID" value="KAB7338268.1"/>
    <property type="molecule type" value="Genomic_DNA"/>
</dbReference>
<dbReference type="Proteomes" id="UP000481350">
    <property type="component" value="Unassembled WGS sequence"/>
</dbReference>
<evidence type="ECO:0000313" key="1">
    <source>
        <dbReference type="EMBL" id="KAB6913955.1"/>
    </source>
</evidence>
<evidence type="ECO:0000313" key="11">
    <source>
        <dbReference type="EMBL" id="RGL02969.1"/>
    </source>
</evidence>
<evidence type="ECO:0000313" key="23">
    <source>
        <dbReference type="Proteomes" id="UP000468842"/>
    </source>
</evidence>
<evidence type="ECO:0000313" key="26">
    <source>
        <dbReference type="Proteomes" id="UP000491334"/>
    </source>
</evidence>
<evidence type="ECO:0000313" key="6">
    <source>
        <dbReference type="EMBL" id="KAB7236425.1"/>
    </source>
</evidence>
<evidence type="ECO:0000313" key="15">
    <source>
        <dbReference type="Proteomes" id="UP000261288"/>
    </source>
</evidence>
<dbReference type="EMBL" id="WDTJ01000004">
    <property type="protein sequence ID" value="KAB7236425.1"/>
    <property type="molecule type" value="Genomic_DNA"/>
</dbReference>
<dbReference type="Proteomes" id="UP000261186">
    <property type="component" value="Unassembled WGS sequence"/>
</dbReference>
<evidence type="ECO:0000313" key="17">
    <source>
        <dbReference type="Proteomes" id="UP000430971"/>
    </source>
</evidence>
<evidence type="ECO:0000313" key="18">
    <source>
        <dbReference type="Proteomes" id="UP000432196"/>
    </source>
</evidence>
<evidence type="ECO:0000313" key="24">
    <source>
        <dbReference type="Proteomes" id="UP000476628"/>
    </source>
</evidence>
<dbReference type="Proteomes" id="UP000476628">
    <property type="component" value="Unassembled WGS sequence"/>
</dbReference>
<name>A0A0M3TJR0_BIFLN</name>
<dbReference type="Proteomes" id="UP000430971">
    <property type="component" value="Unassembled WGS sequence"/>
</dbReference>
<evidence type="ECO:0000313" key="22">
    <source>
        <dbReference type="Proteomes" id="UP000467387"/>
    </source>
</evidence>
<organism evidence="9 21">
    <name type="scientific">Bifidobacterium longum</name>
    <dbReference type="NCBI Taxonomy" id="216816"/>
    <lineage>
        <taxon>Bacteria</taxon>
        <taxon>Bacillati</taxon>
        <taxon>Actinomycetota</taxon>
        <taxon>Actinomycetes</taxon>
        <taxon>Bifidobacteriales</taxon>
        <taxon>Bifidobacteriaceae</taxon>
        <taxon>Bifidobacterium</taxon>
    </lineage>
</organism>
<reference evidence="17 18" key="2">
    <citation type="journal article" date="2019" name="Nat. Med.">
        <title>A library of human gut bacterial isolates paired with longitudinal multiomics data enables mechanistic microbiome research.</title>
        <authorList>
            <person name="Poyet M."/>
            <person name="Groussin M."/>
            <person name="Gibbons S.M."/>
            <person name="Avila-Pacheco J."/>
            <person name="Jiang X."/>
            <person name="Kearney S.M."/>
            <person name="Perrotta A.R."/>
            <person name="Berdy B."/>
            <person name="Zhao S."/>
            <person name="Lieberman T.D."/>
            <person name="Swanson P.K."/>
            <person name="Smith M."/>
            <person name="Roesemann S."/>
            <person name="Alexander J.E."/>
            <person name="Rich S.A."/>
            <person name="Livny J."/>
            <person name="Vlamakis H."/>
            <person name="Clish C."/>
            <person name="Bullock K."/>
            <person name="Deik A."/>
            <person name="Scott J."/>
            <person name="Pierce K.A."/>
            <person name="Xavier R.J."/>
            <person name="Alm E.J."/>
        </authorList>
    </citation>
    <scope>NUCLEOTIDE SEQUENCE [LARGE SCALE GENOMIC DNA]</scope>
    <source>
        <strain evidence="6 20">BIOML-A118</strain>
        <strain evidence="5 24">BIOML-A136</strain>
        <strain evidence="4 18">BIOML-A201</strain>
        <strain evidence="3 22">BIOML-A210</strain>
        <strain evidence="1 25">BIOML-A283</strain>
        <strain evidence="2 26">BIOML-A284</strain>
        <strain evidence="10 23">BIOML-A37</strain>
        <strain evidence="9 21">BIOML-A55</strain>
        <strain evidence="8 17">BIOML-A65</strain>
        <strain evidence="7 19">BIOML-A75</strain>
    </source>
</reference>
<sequence>MLGDVFLRITMCSSNHGISLYHPCMTRRVHQTRRPRHGVLEQYE</sequence>
<evidence type="ECO:0000313" key="5">
    <source>
        <dbReference type="EMBL" id="KAB7202836.1"/>
    </source>
</evidence>
<dbReference type="Proteomes" id="UP000265775">
    <property type="component" value="Unassembled WGS sequence"/>
</dbReference>
<evidence type="ECO:0000313" key="12">
    <source>
        <dbReference type="EMBL" id="RGL52813.1"/>
    </source>
</evidence>
<evidence type="ECO:0000313" key="16">
    <source>
        <dbReference type="Proteomes" id="UP000265775"/>
    </source>
</evidence>
<evidence type="ECO:0000313" key="4">
    <source>
        <dbReference type="EMBL" id="KAB7072328.1"/>
    </source>
</evidence>
<gene>
    <name evidence="13" type="ORF">DWV59_03650</name>
    <name evidence="12" type="ORF">DXC63_01500</name>
    <name evidence="11" type="ORF">DXC85_07480</name>
    <name evidence="10" type="ORF">GBB40_08775</name>
    <name evidence="9" type="ORF">GBB63_05320</name>
    <name evidence="7" type="ORF">GBB65_02145</name>
    <name evidence="8" type="ORF">GBB73_05255</name>
    <name evidence="6" type="ORF">GBC43_04415</name>
    <name evidence="5" type="ORF">GBC45_08285</name>
    <name evidence="4" type="ORF">GBI83_07045</name>
    <name evidence="3" type="ORF">GBI87_07350</name>
    <name evidence="1" type="ORF">GBJ98_02875</name>
    <name evidence="2" type="ORF">GBK06_03585</name>
</gene>
<dbReference type="Proteomes" id="UP000460881">
    <property type="component" value="Unassembled WGS sequence"/>
</dbReference>
<dbReference type="EMBL" id="WDZP01000005">
    <property type="protein sequence ID" value="KAB6919475.1"/>
    <property type="molecule type" value="Genomic_DNA"/>
</dbReference>
<dbReference type="Proteomes" id="UP000491334">
    <property type="component" value="Unassembled WGS sequence"/>
</dbReference>
<dbReference type="Proteomes" id="UP000468842">
    <property type="component" value="Unassembled WGS sequence"/>
</dbReference>
<dbReference type="EMBL" id="WDRV01000002">
    <property type="protein sequence ID" value="KAB7323570.1"/>
    <property type="molecule type" value="Genomic_DNA"/>
</dbReference>
<evidence type="ECO:0000313" key="25">
    <source>
        <dbReference type="Proteomes" id="UP000481350"/>
    </source>
</evidence>
<dbReference type="EMBL" id="QSRH01000005">
    <property type="protein sequence ID" value="RGL02969.1"/>
    <property type="molecule type" value="Genomic_DNA"/>
</dbReference>